<comment type="caution">
    <text evidence="1">The sequence shown here is derived from an EMBL/GenBank/DDBJ whole genome shotgun (WGS) entry which is preliminary data.</text>
</comment>
<dbReference type="AlphaFoldDB" id="A0A7J6VAY9"/>
<keyword evidence="2" id="KW-1185">Reference proteome</keyword>
<sequence>MLPKTTIMEINKICRNFLWRGPDCTPSHALVSWANICFPYDEGGLNIRDLETVNHAAIMRHIWHLVSGRRNLWVQWVQAKLIRGRDFWQLQVPQACSWSWRAILKERKDAVHFVQHLIGNGAKTKMWSDPWHPNGVLYEFFNEVLLYDSTCNKEAPVANIIQTGD</sequence>
<name>A0A7J6VAY9_THATH</name>
<proteinExistence type="predicted"/>
<keyword evidence="1" id="KW-0548">Nucleotidyltransferase</keyword>
<protein>
    <submittedName>
        <fullName evidence="1">RNA-directed DNA polymerase (Reverse transcriptase)-related family protein</fullName>
    </submittedName>
</protein>
<feature type="non-terminal residue" evidence="1">
    <location>
        <position position="165"/>
    </location>
</feature>
<keyword evidence="1" id="KW-0695">RNA-directed DNA polymerase</keyword>
<organism evidence="1 2">
    <name type="scientific">Thalictrum thalictroides</name>
    <name type="common">Rue-anemone</name>
    <name type="synonym">Anemone thalictroides</name>
    <dbReference type="NCBI Taxonomy" id="46969"/>
    <lineage>
        <taxon>Eukaryota</taxon>
        <taxon>Viridiplantae</taxon>
        <taxon>Streptophyta</taxon>
        <taxon>Embryophyta</taxon>
        <taxon>Tracheophyta</taxon>
        <taxon>Spermatophyta</taxon>
        <taxon>Magnoliopsida</taxon>
        <taxon>Ranunculales</taxon>
        <taxon>Ranunculaceae</taxon>
        <taxon>Thalictroideae</taxon>
        <taxon>Thalictrum</taxon>
    </lineage>
</organism>
<evidence type="ECO:0000313" key="2">
    <source>
        <dbReference type="Proteomes" id="UP000554482"/>
    </source>
</evidence>
<accession>A0A7J6VAY9</accession>
<evidence type="ECO:0000313" key="1">
    <source>
        <dbReference type="EMBL" id="KAF5181967.1"/>
    </source>
</evidence>
<dbReference type="EMBL" id="JABWDY010035465">
    <property type="protein sequence ID" value="KAF5181967.1"/>
    <property type="molecule type" value="Genomic_DNA"/>
</dbReference>
<gene>
    <name evidence="1" type="ORF">FRX31_028446</name>
</gene>
<reference evidence="1 2" key="1">
    <citation type="submission" date="2020-06" db="EMBL/GenBank/DDBJ databases">
        <title>Transcriptomic and genomic resources for Thalictrum thalictroides and T. hernandezii: Facilitating candidate gene discovery in an emerging model plant lineage.</title>
        <authorList>
            <person name="Arias T."/>
            <person name="Riano-Pachon D.M."/>
            <person name="Di Stilio V.S."/>
        </authorList>
    </citation>
    <scope>NUCLEOTIDE SEQUENCE [LARGE SCALE GENOMIC DNA]</scope>
    <source>
        <strain evidence="2">cv. WT478/WT964</strain>
        <tissue evidence="1">Leaves</tissue>
    </source>
</reference>
<dbReference type="PANTHER" id="PTHR33116">
    <property type="entry name" value="REVERSE TRANSCRIPTASE ZINC-BINDING DOMAIN-CONTAINING PROTEIN-RELATED-RELATED"/>
    <property type="match status" value="1"/>
</dbReference>
<dbReference type="OrthoDB" id="1938625at2759"/>
<keyword evidence="1" id="KW-0808">Transferase</keyword>
<dbReference type="PANTHER" id="PTHR33116:SF78">
    <property type="entry name" value="OS12G0587133 PROTEIN"/>
    <property type="match status" value="1"/>
</dbReference>
<dbReference type="GO" id="GO:0003964">
    <property type="term" value="F:RNA-directed DNA polymerase activity"/>
    <property type="evidence" value="ECO:0007669"/>
    <property type="project" value="UniProtKB-KW"/>
</dbReference>
<dbReference type="Proteomes" id="UP000554482">
    <property type="component" value="Unassembled WGS sequence"/>
</dbReference>